<dbReference type="InterPro" id="IPR008557">
    <property type="entry name" value="PhoX"/>
</dbReference>
<feature type="signal peptide" evidence="2">
    <location>
        <begin position="1"/>
        <end position="18"/>
    </location>
</feature>
<reference evidence="3" key="1">
    <citation type="submission" date="2020-10" db="EMBL/GenBank/DDBJ databases">
        <authorList>
            <person name="Castelo-Branco R."/>
            <person name="Eusebio N."/>
            <person name="Adriana R."/>
            <person name="Vieira A."/>
            <person name="Brugerolle De Fraissinette N."/>
            <person name="Rezende De Castro R."/>
            <person name="Schneider M.P."/>
            <person name="Vasconcelos V."/>
            <person name="Leao P.N."/>
        </authorList>
    </citation>
    <scope>NUCLEOTIDE SEQUENCE</scope>
    <source>
        <strain evidence="3">LEGE 11467</strain>
    </source>
</reference>
<name>A0A928VZE5_9CYAN</name>
<protein>
    <submittedName>
        <fullName evidence="3">DUF839 domain-containing protein</fullName>
    </submittedName>
</protein>
<keyword evidence="4" id="KW-1185">Reference proteome</keyword>
<dbReference type="Proteomes" id="UP000621799">
    <property type="component" value="Unassembled WGS sequence"/>
</dbReference>
<dbReference type="PANTHER" id="PTHR35399">
    <property type="entry name" value="SLR8030 PROTEIN"/>
    <property type="match status" value="1"/>
</dbReference>
<comment type="caution">
    <text evidence="3">The sequence shown here is derived from an EMBL/GenBank/DDBJ whole genome shotgun (WGS) entry which is preliminary data.</text>
</comment>
<proteinExistence type="predicted"/>
<feature type="region of interest" description="Disordered" evidence="1">
    <location>
        <begin position="29"/>
        <end position="51"/>
    </location>
</feature>
<dbReference type="AlphaFoldDB" id="A0A928VZE5"/>
<sequence length="744" mass="80331">MHLKRRNFLLLLGSGASAIVASSVPGCDGRKPNLSSTGSSPSPSSSKTGLNLSGIDEIGFRPVSGPMPLPHDPRSPSEQIQAYQAYEVLDELVLPEDFEYEVIATWGDRVGNSRFGYNNDYLSFIETGENLGYLTVNFEYISGRTWMETYSEVLGKSLPFAEVTAAIDTSPINAYALPDGDPLKAKIQQICQEALLDQGLGVITLNRDDRGKWVRQPSQADRRVTGISGLTDECSLKATGPATAVFRKTQGQGYIDGLGDRIVGTFANCAGGTTPWGTVLSAEENFQAQVPEPVFPDGTSAQPSQLPFYMDEKNIYGQGNVFGLAGNKYGWIVEIDPANPNDCGTKHTWLGRYRHEAVGVRVEAGKPIAFYSGCDRRGGHIYKFVSRQSASDPQDKANSQLLADGTLYAAKFQPDGTGTWIPLAPTTPIDPDFPSNIWGNSILLPSPPAGGYIKAEQDYGIKGFKERLKTLGDIYTGTEVEKQGAILIDAHYAANAVGATCAARPEDTEIAPDGSLYISFTSGSPGDSGGPDKRIFKTPTGEPHEYGWIMHLVETDNNPGALSFTWQMMAAGGEPAQGGWGFANPDNILLDPRGNLWMVTDMSTSKMNQVVPSRVDRSGQPIDPSKLSGTFGNNSLWYFPLQGESAGDAYLFAIGPMECEMTGPYFSRDGSSLFLAVQHPGESGGIRRDGAIETREFEMLTPTGEGFRQTRQVPIGSNWPDSQANSSPKPSVVAIYRRDLGSIV</sequence>
<dbReference type="PANTHER" id="PTHR35399:SF2">
    <property type="entry name" value="DUF839 DOMAIN-CONTAINING PROTEIN"/>
    <property type="match status" value="1"/>
</dbReference>
<evidence type="ECO:0000256" key="1">
    <source>
        <dbReference type="SAM" id="MobiDB-lite"/>
    </source>
</evidence>
<dbReference type="RefSeq" id="WP_264322257.1">
    <property type="nucleotide sequence ID" value="NZ_JADEXN010000293.1"/>
</dbReference>
<feature type="compositionally biased region" description="Low complexity" evidence="1">
    <location>
        <begin position="32"/>
        <end position="51"/>
    </location>
</feature>
<gene>
    <name evidence="3" type="ORF">IQ235_14955</name>
</gene>
<dbReference type="EMBL" id="JADEXN010000293">
    <property type="protein sequence ID" value="MBE9042078.1"/>
    <property type="molecule type" value="Genomic_DNA"/>
</dbReference>
<evidence type="ECO:0000313" key="4">
    <source>
        <dbReference type="Proteomes" id="UP000621799"/>
    </source>
</evidence>
<evidence type="ECO:0000256" key="2">
    <source>
        <dbReference type="SAM" id="SignalP"/>
    </source>
</evidence>
<accession>A0A928VZE5</accession>
<dbReference type="Pfam" id="PF05787">
    <property type="entry name" value="PhoX"/>
    <property type="match status" value="1"/>
</dbReference>
<keyword evidence="2" id="KW-0732">Signal</keyword>
<evidence type="ECO:0000313" key="3">
    <source>
        <dbReference type="EMBL" id="MBE9042078.1"/>
    </source>
</evidence>
<organism evidence="3 4">
    <name type="scientific">Zarconia navalis LEGE 11467</name>
    <dbReference type="NCBI Taxonomy" id="1828826"/>
    <lineage>
        <taxon>Bacteria</taxon>
        <taxon>Bacillati</taxon>
        <taxon>Cyanobacteriota</taxon>
        <taxon>Cyanophyceae</taxon>
        <taxon>Oscillatoriophycideae</taxon>
        <taxon>Oscillatoriales</taxon>
        <taxon>Oscillatoriales incertae sedis</taxon>
        <taxon>Zarconia</taxon>
        <taxon>Zarconia navalis</taxon>
    </lineage>
</organism>
<feature type="chain" id="PRO_5037648422" evidence="2">
    <location>
        <begin position="19"/>
        <end position="744"/>
    </location>
</feature>